<sequence length="168" mass="17411">MKTSQCLMLVMITIATTFTTLSIKTEAATTATAPSPSDDCSTTIYTLTPCLPFVEEGNNTAAKPSNDCCSALADIVKSDVRCLCVALKMASGIGIPVNMTKALSLPQACDIKTPPVSDCDHAPTPFPVTPIVEPPTPAPTTSGAPAMKSSNTVALLVGLLVAAWAFFF</sequence>
<keyword evidence="3" id="KW-0336">GPI-anchor</keyword>
<dbReference type="GO" id="GO:0098552">
    <property type="term" value="C:side of membrane"/>
    <property type="evidence" value="ECO:0007669"/>
    <property type="project" value="UniProtKB-KW"/>
</dbReference>
<dbReference type="InterPro" id="IPR016140">
    <property type="entry name" value="Bifunc_inhib/LTP/seed_store"/>
</dbReference>
<protein>
    <recommendedName>
        <fullName evidence="10">Bifunctional inhibitor/plant lipid transfer protein/seed storage helical domain-containing protein</fullName>
    </recommendedName>
</protein>
<keyword evidence="6" id="KW-0325">Glycoprotein</keyword>
<evidence type="ECO:0000256" key="7">
    <source>
        <dbReference type="ARBA" id="ARBA00023288"/>
    </source>
</evidence>
<keyword evidence="5" id="KW-1015">Disulfide bond</keyword>
<dbReference type="GO" id="GO:0006869">
    <property type="term" value="P:lipid transport"/>
    <property type="evidence" value="ECO:0007669"/>
    <property type="project" value="InterPro"/>
</dbReference>
<gene>
    <name evidence="11" type="ORF">QJS10_CPB18g01241</name>
</gene>
<evidence type="ECO:0000256" key="9">
    <source>
        <dbReference type="SAM" id="SignalP"/>
    </source>
</evidence>
<dbReference type="AlphaFoldDB" id="A0AAV9CM07"/>
<dbReference type="EMBL" id="JAUJYO010000018">
    <property type="protein sequence ID" value="KAK1289634.1"/>
    <property type="molecule type" value="Genomic_DNA"/>
</dbReference>
<feature type="chain" id="PRO_5044001284" description="Bifunctional inhibitor/plant lipid transfer protein/seed storage helical domain-containing protein" evidence="9">
    <location>
        <begin position="28"/>
        <end position="168"/>
    </location>
</feature>
<dbReference type="SMART" id="SM00499">
    <property type="entry name" value="AAI"/>
    <property type="match status" value="1"/>
</dbReference>
<evidence type="ECO:0000256" key="8">
    <source>
        <dbReference type="SAM" id="Phobius"/>
    </source>
</evidence>
<evidence type="ECO:0000256" key="2">
    <source>
        <dbReference type="ARBA" id="ARBA00009748"/>
    </source>
</evidence>
<keyword evidence="8" id="KW-1133">Transmembrane helix</keyword>
<comment type="subcellular location">
    <subcellularLocation>
        <location evidence="1">Cell membrane</location>
        <topology evidence="1">Lipid-anchor</topology>
        <topology evidence="1">GPI-anchor</topology>
    </subcellularLocation>
</comment>
<evidence type="ECO:0000313" key="11">
    <source>
        <dbReference type="EMBL" id="KAK1289634.1"/>
    </source>
</evidence>
<proteinExistence type="inferred from homology"/>
<dbReference type="FunFam" id="1.10.110.10:FF:000001">
    <property type="entry name" value="Bifunctional inhibitor/lipid-transfer protein/seed storage 2S albumin superfamily protein"/>
    <property type="match status" value="1"/>
</dbReference>
<feature type="transmembrane region" description="Helical" evidence="8">
    <location>
        <begin position="149"/>
        <end position="167"/>
    </location>
</feature>
<evidence type="ECO:0000256" key="6">
    <source>
        <dbReference type="ARBA" id="ARBA00023180"/>
    </source>
</evidence>
<evidence type="ECO:0000313" key="12">
    <source>
        <dbReference type="Proteomes" id="UP001180020"/>
    </source>
</evidence>
<dbReference type="PANTHER" id="PTHR33044">
    <property type="entry name" value="BIFUNCTIONAL INHIBITOR/LIPID-TRANSFER PROTEIN/SEED STORAGE 2S ALBUMIN SUPERFAMILY PROTEIN-RELATED"/>
    <property type="match status" value="1"/>
</dbReference>
<organism evidence="11 12">
    <name type="scientific">Acorus calamus</name>
    <name type="common">Sweet flag</name>
    <dbReference type="NCBI Taxonomy" id="4465"/>
    <lineage>
        <taxon>Eukaryota</taxon>
        <taxon>Viridiplantae</taxon>
        <taxon>Streptophyta</taxon>
        <taxon>Embryophyta</taxon>
        <taxon>Tracheophyta</taxon>
        <taxon>Spermatophyta</taxon>
        <taxon>Magnoliopsida</taxon>
        <taxon>Liliopsida</taxon>
        <taxon>Acoraceae</taxon>
        <taxon>Acorus</taxon>
    </lineage>
</organism>
<reference evidence="11" key="1">
    <citation type="journal article" date="2023" name="Nat. Commun.">
        <title>Diploid and tetraploid genomes of Acorus and the evolution of monocots.</title>
        <authorList>
            <person name="Ma L."/>
            <person name="Liu K.W."/>
            <person name="Li Z."/>
            <person name="Hsiao Y.Y."/>
            <person name="Qi Y."/>
            <person name="Fu T."/>
            <person name="Tang G.D."/>
            <person name="Zhang D."/>
            <person name="Sun W.H."/>
            <person name="Liu D.K."/>
            <person name="Li Y."/>
            <person name="Chen G.Z."/>
            <person name="Liu X.D."/>
            <person name="Liao X.Y."/>
            <person name="Jiang Y.T."/>
            <person name="Yu X."/>
            <person name="Hao Y."/>
            <person name="Huang J."/>
            <person name="Zhao X.W."/>
            <person name="Ke S."/>
            <person name="Chen Y.Y."/>
            <person name="Wu W.L."/>
            <person name="Hsu J.L."/>
            <person name="Lin Y.F."/>
            <person name="Huang M.D."/>
            <person name="Li C.Y."/>
            <person name="Huang L."/>
            <person name="Wang Z.W."/>
            <person name="Zhao X."/>
            <person name="Zhong W.Y."/>
            <person name="Peng D.H."/>
            <person name="Ahmad S."/>
            <person name="Lan S."/>
            <person name="Zhang J.S."/>
            <person name="Tsai W.C."/>
            <person name="Van de Peer Y."/>
            <person name="Liu Z.J."/>
        </authorList>
    </citation>
    <scope>NUCLEOTIDE SEQUENCE</scope>
    <source>
        <strain evidence="11">CP</strain>
    </source>
</reference>
<dbReference type="GO" id="GO:0008289">
    <property type="term" value="F:lipid binding"/>
    <property type="evidence" value="ECO:0007669"/>
    <property type="project" value="InterPro"/>
</dbReference>
<dbReference type="InterPro" id="IPR036312">
    <property type="entry name" value="Bifun_inhib/LTP/seed_sf"/>
</dbReference>
<dbReference type="InterPro" id="IPR000528">
    <property type="entry name" value="Plant_nsLTP"/>
</dbReference>
<keyword evidence="12" id="KW-1185">Reference proteome</keyword>
<feature type="signal peptide" evidence="9">
    <location>
        <begin position="1"/>
        <end position="27"/>
    </location>
</feature>
<keyword evidence="8" id="KW-0812">Transmembrane</keyword>
<keyword evidence="4 9" id="KW-0732">Signal</keyword>
<dbReference type="CDD" id="cd00010">
    <property type="entry name" value="AAI_LTSS"/>
    <property type="match status" value="1"/>
</dbReference>
<evidence type="ECO:0000256" key="3">
    <source>
        <dbReference type="ARBA" id="ARBA00022622"/>
    </source>
</evidence>
<keyword evidence="7" id="KW-0449">Lipoprotein</keyword>
<dbReference type="PRINTS" id="PR00382">
    <property type="entry name" value="LIPIDTRNSFER"/>
</dbReference>
<evidence type="ECO:0000256" key="1">
    <source>
        <dbReference type="ARBA" id="ARBA00004609"/>
    </source>
</evidence>
<evidence type="ECO:0000259" key="10">
    <source>
        <dbReference type="SMART" id="SM00499"/>
    </source>
</evidence>
<dbReference type="InterPro" id="IPR043325">
    <property type="entry name" value="LTSS"/>
</dbReference>
<dbReference type="Gene3D" id="1.10.110.10">
    <property type="entry name" value="Plant lipid-transfer and hydrophobic proteins"/>
    <property type="match status" value="1"/>
</dbReference>
<comment type="caution">
    <text evidence="11">The sequence shown here is derived from an EMBL/GenBank/DDBJ whole genome shotgun (WGS) entry which is preliminary data.</text>
</comment>
<dbReference type="SUPFAM" id="SSF47699">
    <property type="entry name" value="Bifunctional inhibitor/lipid-transfer protein/seed storage 2S albumin"/>
    <property type="match status" value="1"/>
</dbReference>
<dbReference type="GO" id="GO:0005886">
    <property type="term" value="C:plasma membrane"/>
    <property type="evidence" value="ECO:0007669"/>
    <property type="project" value="UniProtKB-SubCell"/>
</dbReference>
<name>A0AAV9CM07_ACOCL</name>
<evidence type="ECO:0000256" key="4">
    <source>
        <dbReference type="ARBA" id="ARBA00022729"/>
    </source>
</evidence>
<comment type="similarity">
    <text evidence="2">Belongs to the plant LTP family.</text>
</comment>
<keyword evidence="8" id="KW-0472">Membrane</keyword>
<accession>A0AAV9CM07</accession>
<dbReference type="Proteomes" id="UP001180020">
    <property type="component" value="Unassembled WGS sequence"/>
</dbReference>
<feature type="domain" description="Bifunctional inhibitor/plant lipid transfer protein/seed storage helical" evidence="10">
    <location>
        <begin position="40"/>
        <end position="119"/>
    </location>
</feature>
<reference evidence="11" key="2">
    <citation type="submission" date="2023-06" db="EMBL/GenBank/DDBJ databases">
        <authorList>
            <person name="Ma L."/>
            <person name="Liu K.-W."/>
            <person name="Li Z."/>
            <person name="Hsiao Y.-Y."/>
            <person name="Qi Y."/>
            <person name="Fu T."/>
            <person name="Tang G."/>
            <person name="Zhang D."/>
            <person name="Sun W.-H."/>
            <person name="Liu D.-K."/>
            <person name="Li Y."/>
            <person name="Chen G.-Z."/>
            <person name="Liu X.-D."/>
            <person name="Liao X.-Y."/>
            <person name="Jiang Y.-T."/>
            <person name="Yu X."/>
            <person name="Hao Y."/>
            <person name="Huang J."/>
            <person name="Zhao X.-W."/>
            <person name="Ke S."/>
            <person name="Chen Y.-Y."/>
            <person name="Wu W.-L."/>
            <person name="Hsu J.-L."/>
            <person name="Lin Y.-F."/>
            <person name="Huang M.-D."/>
            <person name="Li C.-Y."/>
            <person name="Huang L."/>
            <person name="Wang Z.-W."/>
            <person name="Zhao X."/>
            <person name="Zhong W.-Y."/>
            <person name="Peng D.-H."/>
            <person name="Ahmad S."/>
            <person name="Lan S."/>
            <person name="Zhang J.-S."/>
            <person name="Tsai W.-C."/>
            <person name="Van De Peer Y."/>
            <person name="Liu Z.-J."/>
        </authorList>
    </citation>
    <scope>NUCLEOTIDE SEQUENCE</scope>
    <source>
        <strain evidence="11">CP</strain>
        <tissue evidence="11">Leaves</tissue>
    </source>
</reference>
<dbReference type="Pfam" id="PF14368">
    <property type="entry name" value="LTP_2"/>
    <property type="match status" value="1"/>
</dbReference>
<evidence type="ECO:0000256" key="5">
    <source>
        <dbReference type="ARBA" id="ARBA00023157"/>
    </source>
</evidence>